<evidence type="ECO:0000313" key="2">
    <source>
        <dbReference type="Proteomes" id="UP000184474"/>
    </source>
</evidence>
<organism evidence="1 2">
    <name type="scientific">Reichenbachiella agariperforans</name>
    <dbReference type="NCBI Taxonomy" id="156994"/>
    <lineage>
        <taxon>Bacteria</taxon>
        <taxon>Pseudomonadati</taxon>
        <taxon>Bacteroidota</taxon>
        <taxon>Cytophagia</taxon>
        <taxon>Cytophagales</taxon>
        <taxon>Reichenbachiellaceae</taxon>
        <taxon>Reichenbachiella</taxon>
    </lineage>
</organism>
<dbReference type="AlphaFoldDB" id="A0A1M6JJL7"/>
<name>A0A1M6JJL7_REIAG</name>
<keyword evidence="2" id="KW-1185">Reference proteome</keyword>
<evidence type="ECO:0008006" key="3">
    <source>
        <dbReference type="Google" id="ProtNLM"/>
    </source>
</evidence>
<gene>
    <name evidence="1" type="ORF">SAMN04488028_101219</name>
</gene>
<protein>
    <recommendedName>
        <fullName evidence="3">DUF2383 domain-containing protein</fullName>
    </recommendedName>
</protein>
<reference evidence="2" key="1">
    <citation type="submission" date="2016-11" db="EMBL/GenBank/DDBJ databases">
        <authorList>
            <person name="Varghese N."/>
            <person name="Submissions S."/>
        </authorList>
    </citation>
    <scope>NUCLEOTIDE SEQUENCE [LARGE SCALE GENOMIC DNA]</scope>
    <source>
        <strain evidence="2">DSM 26134</strain>
    </source>
</reference>
<evidence type="ECO:0000313" key="1">
    <source>
        <dbReference type="EMBL" id="SHJ46870.1"/>
    </source>
</evidence>
<sequence length="154" mass="18123">MKALTPELQNLIDKLLLAKEIYEKASSRIHNEPMTNQMKVLAERKSKFLTDIGKLVDVDFEEHTMGVKDRLKAAWEKIAIEAEHIFLQRDEGEILGFCIQREDELIEMYQEVLQSKDNELDVFIKFLFESQLAESRILISELQETREAYNFQEK</sequence>
<dbReference type="EMBL" id="FRAA01000001">
    <property type="protein sequence ID" value="SHJ46870.1"/>
    <property type="molecule type" value="Genomic_DNA"/>
</dbReference>
<dbReference type="Proteomes" id="UP000184474">
    <property type="component" value="Unassembled WGS sequence"/>
</dbReference>
<dbReference type="InterPro" id="IPR012347">
    <property type="entry name" value="Ferritin-like"/>
</dbReference>
<dbReference type="Gene3D" id="1.20.1260.10">
    <property type="match status" value="1"/>
</dbReference>
<proteinExistence type="predicted"/>
<dbReference type="RefSeq" id="WP_073118636.1">
    <property type="nucleotide sequence ID" value="NZ_FRAA01000001.1"/>
</dbReference>
<accession>A0A1M6JJL7</accession>
<dbReference type="STRING" id="156994.SAMN04488028_101219"/>